<evidence type="ECO:0000256" key="4">
    <source>
        <dbReference type="PROSITE-ProRule" id="PRU00510"/>
    </source>
</evidence>
<name>A0A833GXG8_9LEPT</name>
<dbReference type="Pfam" id="PF01258">
    <property type="entry name" value="zf-dskA_traR"/>
    <property type="match status" value="1"/>
</dbReference>
<organism evidence="6 7">
    <name type="scientific">Leptonema illini</name>
    <dbReference type="NCBI Taxonomy" id="183"/>
    <lineage>
        <taxon>Bacteria</taxon>
        <taxon>Pseudomonadati</taxon>
        <taxon>Spirochaetota</taxon>
        <taxon>Spirochaetia</taxon>
        <taxon>Leptospirales</taxon>
        <taxon>Leptospiraceae</taxon>
        <taxon>Leptonema</taxon>
    </lineage>
</organism>
<dbReference type="AlphaFoldDB" id="A0A833GXG8"/>
<proteinExistence type="predicted"/>
<evidence type="ECO:0000313" key="7">
    <source>
        <dbReference type="Proteomes" id="UP000460298"/>
    </source>
</evidence>
<dbReference type="PROSITE" id="PS01102">
    <property type="entry name" value="ZF_DKSA_1"/>
    <property type="match status" value="1"/>
</dbReference>
<dbReference type="PROSITE" id="PS51128">
    <property type="entry name" value="ZF_DKSA_2"/>
    <property type="match status" value="1"/>
</dbReference>
<evidence type="ECO:0000313" key="6">
    <source>
        <dbReference type="EMBL" id="KAB2928869.1"/>
    </source>
</evidence>
<keyword evidence="2" id="KW-0863">Zinc-finger</keyword>
<dbReference type="GO" id="GO:0008270">
    <property type="term" value="F:zinc ion binding"/>
    <property type="evidence" value="ECO:0007669"/>
    <property type="project" value="UniProtKB-KW"/>
</dbReference>
<dbReference type="PANTHER" id="PTHR33823">
    <property type="entry name" value="RNA POLYMERASE-BINDING TRANSCRIPTION FACTOR DKSA-RELATED"/>
    <property type="match status" value="1"/>
</dbReference>
<dbReference type="InterPro" id="IPR037187">
    <property type="entry name" value="DnaK_N"/>
</dbReference>
<dbReference type="Proteomes" id="UP000460298">
    <property type="component" value="Unassembled WGS sequence"/>
</dbReference>
<comment type="caution">
    <text evidence="6">The sequence shown here is derived from an EMBL/GenBank/DDBJ whole genome shotgun (WGS) entry which is preliminary data.</text>
</comment>
<sequence length="131" mass="14964">MSKKENPAMPKKKVDEFRTILLKERAALLHDLELEQDSFIYNDQGDLVDIADSVILNDLINRLSDMDADKLKQIDRALEKIEDGSYGICEGTGKPIPEARLKAVPWTPYSIEYAESLEKTKNRKYPRAPID</sequence>
<dbReference type="Gene3D" id="1.20.120.910">
    <property type="entry name" value="DksA, coiled-coil domain"/>
    <property type="match status" value="1"/>
</dbReference>
<feature type="zinc finger region" description="dksA C4-type" evidence="4">
    <location>
        <begin position="89"/>
        <end position="113"/>
    </location>
</feature>
<feature type="domain" description="Zinc finger DksA/TraR C4-type" evidence="5">
    <location>
        <begin position="84"/>
        <end position="112"/>
    </location>
</feature>
<protein>
    <submittedName>
        <fullName evidence="6">TraR/DksA family transcriptional regulator</fullName>
    </submittedName>
</protein>
<evidence type="ECO:0000256" key="3">
    <source>
        <dbReference type="ARBA" id="ARBA00022833"/>
    </source>
</evidence>
<evidence type="ECO:0000256" key="1">
    <source>
        <dbReference type="ARBA" id="ARBA00022723"/>
    </source>
</evidence>
<dbReference type="RefSeq" id="WP_002769354.1">
    <property type="nucleotide sequence ID" value="NZ_JQDG01000051.1"/>
</dbReference>
<dbReference type="PANTHER" id="PTHR33823:SF4">
    <property type="entry name" value="GENERAL STRESS PROTEIN 16O"/>
    <property type="match status" value="1"/>
</dbReference>
<dbReference type="InterPro" id="IPR000962">
    <property type="entry name" value="Znf_DskA_TraR"/>
</dbReference>
<dbReference type="EMBL" id="WBUI01000043">
    <property type="protein sequence ID" value="KAB2928869.1"/>
    <property type="molecule type" value="Genomic_DNA"/>
</dbReference>
<dbReference type="InterPro" id="IPR020458">
    <property type="entry name" value="Znf_DskA_TraR_CS"/>
</dbReference>
<dbReference type="SUPFAM" id="SSF109635">
    <property type="entry name" value="DnaK suppressor protein DksA, alpha-hairpin domain"/>
    <property type="match status" value="1"/>
</dbReference>
<evidence type="ECO:0000259" key="5">
    <source>
        <dbReference type="Pfam" id="PF01258"/>
    </source>
</evidence>
<dbReference type="OrthoDB" id="9811543at2"/>
<reference evidence="6 7" key="1">
    <citation type="submission" date="2019-10" db="EMBL/GenBank/DDBJ databases">
        <title>Extracellular Electron Transfer in a Candidatus Methanoperedens spp. Enrichment Culture.</title>
        <authorList>
            <person name="Berger S."/>
            <person name="Rangel Shaw D."/>
            <person name="Berben T."/>
            <person name="In 'T Zandt M."/>
            <person name="Frank J."/>
            <person name="Reimann J."/>
            <person name="Jetten M.S.M."/>
            <person name="Welte C.U."/>
        </authorList>
    </citation>
    <scope>NUCLEOTIDE SEQUENCE [LARGE SCALE GENOMIC DNA]</scope>
    <source>
        <strain evidence="6">SB12</strain>
    </source>
</reference>
<dbReference type="SUPFAM" id="SSF57716">
    <property type="entry name" value="Glucocorticoid receptor-like (DNA-binding domain)"/>
    <property type="match status" value="1"/>
</dbReference>
<accession>A0A833GXG8</accession>
<keyword evidence="3" id="KW-0862">Zinc</keyword>
<keyword evidence="1" id="KW-0479">Metal-binding</keyword>
<gene>
    <name evidence="6" type="ORF">F9K24_21500</name>
</gene>
<evidence type="ECO:0000256" key="2">
    <source>
        <dbReference type="ARBA" id="ARBA00022771"/>
    </source>
</evidence>